<reference evidence="4" key="1">
    <citation type="submission" date="2023-06" db="EMBL/GenBank/DDBJ databases">
        <authorList>
            <consortium name="Lawrence Berkeley National Laboratory"/>
            <person name="Ahrendt S."/>
            <person name="Sahu N."/>
            <person name="Indic B."/>
            <person name="Wong-Bajracharya J."/>
            <person name="Merenyi Z."/>
            <person name="Ke H.-M."/>
            <person name="Monk M."/>
            <person name="Kocsube S."/>
            <person name="Drula E."/>
            <person name="Lipzen A."/>
            <person name="Balint B."/>
            <person name="Henrissat B."/>
            <person name="Andreopoulos B."/>
            <person name="Martin F.M."/>
            <person name="Harder C.B."/>
            <person name="Rigling D."/>
            <person name="Ford K.L."/>
            <person name="Foster G.D."/>
            <person name="Pangilinan J."/>
            <person name="Papanicolaou A."/>
            <person name="Barry K."/>
            <person name="LaButti K."/>
            <person name="Viragh M."/>
            <person name="Koriabine M."/>
            <person name="Yan M."/>
            <person name="Riley R."/>
            <person name="Champramary S."/>
            <person name="Plett K.L."/>
            <person name="Tsai I.J."/>
            <person name="Slot J."/>
            <person name="Sipos G."/>
            <person name="Plett J."/>
            <person name="Nagy L.G."/>
            <person name="Grigoriev I.V."/>
        </authorList>
    </citation>
    <scope>NUCLEOTIDE SEQUENCE</scope>
    <source>
        <strain evidence="4">HWK02</strain>
    </source>
</reference>
<evidence type="ECO:0000313" key="5">
    <source>
        <dbReference type="Proteomes" id="UP001175228"/>
    </source>
</evidence>
<accession>A0AA39UV65</accession>
<dbReference type="Proteomes" id="UP001175228">
    <property type="component" value="Unassembled WGS sequence"/>
</dbReference>
<evidence type="ECO:0000259" key="2">
    <source>
        <dbReference type="Pfam" id="PF14214"/>
    </source>
</evidence>
<protein>
    <recommendedName>
        <fullName evidence="6">Helitron helicase-like domain-containing protein</fullName>
    </recommendedName>
</protein>
<evidence type="ECO:0000259" key="3">
    <source>
        <dbReference type="Pfam" id="PF20209"/>
    </source>
</evidence>
<dbReference type="InterPro" id="IPR025476">
    <property type="entry name" value="Helitron_helicase-like"/>
</dbReference>
<organism evidence="4 5">
    <name type="scientific">Armillaria luteobubalina</name>
    <dbReference type="NCBI Taxonomy" id="153913"/>
    <lineage>
        <taxon>Eukaryota</taxon>
        <taxon>Fungi</taxon>
        <taxon>Dikarya</taxon>
        <taxon>Basidiomycota</taxon>
        <taxon>Agaricomycotina</taxon>
        <taxon>Agaricomycetes</taxon>
        <taxon>Agaricomycetidae</taxon>
        <taxon>Agaricales</taxon>
        <taxon>Marasmiineae</taxon>
        <taxon>Physalacriaceae</taxon>
        <taxon>Armillaria</taxon>
    </lineage>
</organism>
<sequence>MSFHDGTPVGSVFDRMEMKDIIYVGESIMNQREYLYYFIGNCNITQQNTIRNEAIWRIHNLEQLCAKLPRSLLLFSLRMHHPDISTATHHSRYELLRQLNEYNLPMLIQHRRWNTSEPIFVDGTSVAATVQVHHKDVIVDALQAQRPTFPDGVLVHEEYNLITTSVLQWLCREYDTDMSVPSRLTRADCLYHLQFPQLNVFEISLTVDILPLHHAWEILDSLYDVPTEMKHRRDSFIQSCAVLLADIADTFVTEVRKDYNDRLHYSKRLHSNMETDTSCFLQPVQETCVCQRLTLAINRTTNHALQESPCVVCARIQNHTDMETMDIADIPHGYLLRPTQSHPSHILSNNMLLYGEELRPLNGEIQICRDCLRLLQRIELPRLALANDMWLGHIPSVLQILTLPERILIARYFPAAYIIKLYPKIKSAKMWDPSTLCSGIKGNTNNPLWSDIYINHQRLQQLPEDGVPTEIDNVTRVCHEMEVLAEEDTGYVPDSLDSDDTAFDDLYPNANDMNLLGEDTASNDKEGRIYSEDIVLYANAIRIIFLEHFPSYFPMGWEGSKQLAKSKYHMKFTPAGQCFMVTVNFAKTFILSFKYSESCKRETFVDLQFFKCIRVRINDTSPSSHLSNPMIYSMPPFKKRRKTPFTNPGVQALRTELIAVRSKVLEKHRGRHVFAREEGIFGTVQAYISTVEAQGRGSLHLHLLLWLRGSQTANEMEDTLKTTAFHDRVASFIDQNIIADIAGRKVDEILRLPEVKDVSYSRPPDPTAPDLLTGDWIPHVTRTVQLHQCHELRCWGSCGKPKEFSAQECMSYIMGWGERYISHFYAPIYLNGVRATLLRTFPELKNITSPAVPTIQDTSANLNANPNHEIVDDHVRLQFRDNVLMPKDQIREYEDRGLPLECLNLFDFLLNTYDTKKRTLDNSTSTDLQSSSSTTNENDTSFYNHELECNVNYLPTSGRNSHMRVIRRIGHETLPDFIVEGPWFPDVMSNPELHAAYILTIFKPWMTLHDLKPSSTTFYQELQTFLTVNPTLRSYCKKRESYGSSN</sequence>
<feature type="domain" description="Helitron helicase-like" evidence="2">
    <location>
        <begin position="672"/>
        <end position="705"/>
    </location>
</feature>
<dbReference type="Pfam" id="PF20209">
    <property type="entry name" value="DUF6570"/>
    <property type="match status" value="1"/>
</dbReference>
<evidence type="ECO:0008006" key="6">
    <source>
        <dbReference type="Google" id="ProtNLM"/>
    </source>
</evidence>
<feature type="compositionally biased region" description="Low complexity" evidence="1">
    <location>
        <begin position="921"/>
        <end position="939"/>
    </location>
</feature>
<gene>
    <name evidence="4" type="ORF">EDD18DRAFT_1107278</name>
</gene>
<dbReference type="InterPro" id="IPR046700">
    <property type="entry name" value="DUF6570"/>
</dbReference>
<dbReference type="AlphaFoldDB" id="A0AA39UV65"/>
<feature type="region of interest" description="Disordered" evidence="1">
    <location>
        <begin position="920"/>
        <end position="939"/>
    </location>
</feature>
<dbReference type="EMBL" id="JAUEPU010000021">
    <property type="protein sequence ID" value="KAK0494250.1"/>
    <property type="molecule type" value="Genomic_DNA"/>
</dbReference>
<proteinExistence type="predicted"/>
<name>A0AA39UV65_9AGAR</name>
<comment type="caution">
    <text evidence="4">The sequence shown here is derived from an EMBL/GenBank/DDBJ whole genome shotgun (WGS) entry which is preliminary data.</text>
</comment>
<feature type="domain" description="DUF6570" evidence="3">
    <location>
        <begin position="379"/>
        <end position="444"/>
    </location>
</feature>
<evidence type="ECO:0000313" key="4">
    <source>
        <dbReference type="EMBL" id="KAK0494250.1"/>
    </source>
</evidence>
<keyword evidence="5" id="KW-1185">Reference proteome</keyword>
<evidence type="ECO:0000256" key="1">
    <source>
        <dbReference type="SAM" id="MobiDB-lite"/>
    </source>
</evidence>
<dbReference type="Pfam" id="PF14214">
    <property type="entry name" value="Helitron_like_N"/>
    <property type="match status" value="1"/>
</dbReference>